<name>A0ABN9V5R2_9DINO</name>
<keyword evidence="2" id="KW-1185">Reference proteome</keyword>
<sequence>EAAPGDDVLPAKLPRDVPAWLTLQPDGVPDVIEALATDALVVATDLTSRKGLYNSTDSVLAALAGEHAGEVQFHDDAEWKNYPGVGDALKQLSKGEECMTVAVCMPKAVWAVGVGMKGKCRYSAAKLALATAMALQQHDLGEEEVDLSEFSHFQEFVDEARESRQQKLGF</sequence>
<organism evidence="1 2">
    <name type="scientific">Prorocentrum cordatum</name>
    <dbReference type="NCBI Taxonomy" id="2364126"/>
    <lineage>
        <taxon>Eukaryota</taxon>
        <taxon>Sar</taxon>
        <taxon>Alveolata</taxon>
        <taxon>Dinophyceae</taxon>
        <taxon>Prorocentrales</taxon>
        <taxon>Prorocentraceae</taxon>
        <taxon>Prorocentrum</taxon>
    </lineage>
</organism>
<proteinExistence type="predicted"/>
<gene>
    <name evidence="1" type="ORF">PCOR1329_LOCUS54931</name>
</gene>
<dbReference type="EMBL" id="CAUYUJ010016725">
    <property type="protein sequence ID" value="CAK0868189.1"/>
    <property type="molecule type" value="Genomic_DNA"/>
</dbReference>
<comment type="caution">
    <text evidence="1">The sequence shown here is derived from an EMBL/GenBank/DDBJ whole genome shotgun (WGS) entry which is preliminary data.</text>
</comment>
<evidence type="ECO:0000313" key="2">
    <source>
        <dbReference type="Proteomes" id="UP001189429"/>
    </source>
</evidence>
<accession>A0ABN9V5R2</accession>
<feature type="non-terminal residue" evidence="1">
    <location>
        <position position="1"/>
    </location>
</feature>
<evidence type="ECO:0000313" key="1">
    <source>
        <dbReference type="EMBL" id="CAK0868189.1"/>
    </source>
</evidence>
<dbReference type="Proteomes" id="UP001189429">
    <property type="component" value="Unassembled WGS sequence"/>
</dbReference>
<protein>
    <submittedName>
        <fullName evidence="1">Uncharacterized protein</fullName>
    </submittedName>
</protein>
<reference evidence="1" key="1">
    <citation type="submission" date="2023-10" db="EMBL/GenBank/DDBJ databases">
        <authorList>
            <person name="Chen Y."/>
            <person name="Shah S."/>
            <person name="Dougan E. K."/>
            <person name="Thang M."/>
            <person name="Chan C."/>
        </authorList>
    </citation>
    <scope>NUCLEOTIDE SEQUENCE [LARGE SCALE GENOMIC DNA]</scope>
</reference>